<keyword evidence="6" id="KW-1185">Reference proteome</keyword>
<evidence type="ECO:0000313" key="5">
    <source>
        <dbReference type="EMBL" id="ORY50054.1"/>
    </source>
</evidence>
<keyword evidence="2 3" id="KW-0040">ANK repeat</keyword>
<feature type="repeat" description="ANK" evidence="3">
    <location>
        <begin position="416"/>
        <end position="448"/>
    </location>
</feature>
<reference evidence="5 6" key="1">
    <citation type="submission" date="2016-07" db="EMBL/GenBank/DDBJ databases">
        <title>Pervasive Adenine N6-methylation of Active Genes in Fungi.</title>
        <authorList>
            <consortium name="DOE Joint Genome Institute"/>
            <person name="Mondo S.J."/>
            <person name="Dannebaum R.O."/>
            <person name="Kuo R.C."/>
            <person name="Labutti K."/>
            <person name="Haridas S."/>
            <person name="Kuo A."/>
            <person name="Salamov A."/>
            <person name="Ahrendt S.R."/>
            <person name="Lipzen A."/>
            <person name="Sullivan W."/>
            <person name="Andreopoulos W.B."/>
            <person name="Clum A."/>
            <person name="Lindquist E."/>
            <person name="Daum C."/>
            <person name="Ramamoorthy G.K."/>
            <person name="Gryganskyi A."/>
            <person name="Culley D."/>
            <person name="Magnuson J.K."/>
            <person name="James T.Y."/>
            <person name="O'Malley M.A."/>
            <person name="Stajich J.E."/>
            <person name="Spatafora J.W."/>
            <person name="Visel A."/>
            <person name="Grigoriev I.V."/>
        </authorList>
    </citation>
    <scope>NUCLEOTIDE SEQUENCE [LARGE SCALE GENOMIC DNA]</scope>
    <source>
        <strain evidence="5 6">JEL800</strain>
    </source>
</reference>
<proteinExistence type="predicted"/>
<gene>
    <name evidence="5" type="ORF">BCR33DRAFT_713631</name>
</gene>
<dbReference type="InterPro" id="IPR036770">
    <property type="entry name" value="Ankyrin_rpt-contain_sf"/>
</dbReference>
<accession>A0A1Y2CT78</accession>
<feature type="repeat" description="ANK" evidence="3">
    <location>
        <begin position="383"/>
        <end position="415"/>
    </location>
</feature>
<evidence type="ECO:0000256" key="1">
    <source>
        <dbReference type="ARBA" id="ARBA00022737"/>
    </source>
</evidence>
<feature type="region of interest" description="Disordered" evidence="4">
    <location>
        <begin position="2143"/>
        <end position="2203"/>
    </location>
</feature>
<dbReference type="Gene3D" id="1.25.40.20">
    <property type="entry name" value="Ankyrin repeat-containing domain"/>
    <property type="match status" value="9"/>
</dbReference>
<dbReference type="SUPFAM" id="SSF48403">
    <property type="entry name" value="Ankyrin repeat"/>
    <property type="match status" value="7"/>
</dbReference>
<dbReference type="InterPro" id="IPR002110">
    <property type="entry name" value="Ankyrin_rpt"/>
</dbReference>
<dbReference type="InterPro" id="IPR035897">
    <property type="entry name" value="Toll_tir_struct_dom_sf"/>
</dbReference>
<feature type="compositionally biased region" description="Acidic residues" evidence="4">
    <location>
        <begin position="2147"/>
        <end position="2168"/>
    </location>
</feature>
<dbReference type="PROSITE" id="PS50088">
    <property type="entry name" value="ANK_REPEAT"/>
    <property type="match status" value="2"/>
</dbReference>
<evidence type="ECO:0000256" key="4">
    <source>
        <dbReference type="SAM" id="MobiDB-lite"/>
    </source>
</evidence>
<dbReference type="PANTHER" id="PTHR24198">
    <property type="entry name" value="ANKYRIN REPEAT AND PROTEIN KINASE DOMAIN-CONTAINING PROTEIN"/>
    <property type="match status" value="1"/>
</dbReference>
<dbReference type="Proteomes" id="UP000193642">
    <property type="component" value="Unassembled WGS sequence"/>
</dbReference>
<evidence type="ECO:0000256" key="3">
    <source>
        <dbReference type="PROSITE-ProRule" id="PRU00023"/>
    </source>
</evidence>
<organism evidence="5 6">
    <name type="scientific">Rhizoclosmatium globosum</name>
    <dbReference type="NCBI Taxonomy" id="329046"/>
    <lineage>
        <taxon>Eukaryota</taxon>
        <taxon>Fungi</taxon>
        <taxon>Fungi incertae sedis</taxon>
        <taxon>Chytridiomycota</taxon>
        <taxon>Chytridiomycota incertae sedis</taxon>
        <taxon>Chytridiomycetes</taxon>
        <taxon>Chytridiales</taxon>
        <taxon>Chytriomycetaceae</taxon>
        <taxon>Rhizoclosmatium</taxon>
    </lineage>
</organism>
<dbReference type="PANTHER" id="PTHR24198:SF165">
    <property type="entry name" value="ANKYRIN REPEAT-CONTAINING PROTEIN-RELATED"/>
    <property type="match status" value="1"/>
</dbReference>
<dbReference type="PROSITE" id="PS50297">
    <property type="entry name" value="ANK_REP_REGION"/>
    <property type="match status" value="1"/>
</dbReference>
<dbReference type="SMART" id="SM00248">
    <property type="entry name" value="ANK"/>
    <property type="match status" value="36"/>
</dbReference>
<sequence>MFTALSKALDRRSVSSMSDVALITSGTHEDDEVLALMKQYELEFRKAELEWRKHMDESLLALKQSSGFGGFVEEVRSAPAVRPPVAQIADQPHQAADVEIVASAGREVDTTVHKPKKIFISYCWRNSRTQKMQDFQAKKCDKTEVEKAGAHTKEIITALNLDPWLDVDQLNVGNGLEGSLADVLSDEVDIVIVHASDEYAASVNCRKEFEFASSLDLKIIPLVIGDNAPAPIKDVKDNKTDEKQKASAASATIKPWNKSWLGFSINHTLYVDARNPNELDTNVKRVKETASPSGGFKSLREALQAKSETEVVSMVKSAKPEELNAIVEDGENVFDLAVGFCSLETVKLFVERGVKPTENSVGRKRIVEFFLEKGCDVNAYDSKMSTALHIAASVGSSECCDVLLDHKADTELVNTFGFTPLLSAVSSLNVENVRLLLRRGANANAIDEHSEGNAINMVSAVYHGKTSVVKTLASLPNCKEIFSAKNFASLAASNGHIEVLKFLTSTESPVKYNLHEENGDGYNSLSGAISTGNLEVIKHLVNTDSTLLASVMNYTKSILMMAAEEDKYDIVKYLAFESGYNFDLKEMDDDRFTILAHVVSGNDVDLVKQLIEREPSLLSVKTKANETVFHIAAKEGGSNVDVVNYLLTLDAQALGLTEITSDAGETALTGATLLEREPVALLQPNPIDFRTPLHECAEFNQIEPLKFLINWPQYKHDLTLWTSTAIQSDNPEMLEYLLSVDENLINITVEDSHMVFYGATNEKWDSAARGFDYTITDDSDGKVEVLKFLMELDSELINVLNSSDESVLIKASYYGHMDVVKYLLSLPNLKYGVEHKDNDGWTAIACAVHTNSVEMIKELHNAAKNPELFTVTVDGKNLLRLAVENGDDAIEMVKYLVATGKIDIKATDDSDQTAFTYACYYGRLECVRYLMSVDSSQLQMRRPYDSATVLHLAATNDNVELVKLLTSTKKFDLTELDGSGNTPLANAINGDYWDCPAAAHQGPNKSGYTLAHLAVYSGDNLGLLKLVLEHGNINLAEKDHWNYTVLATALNYGRNQQALHLISLDPAQFSLLEPSDDATNLVHLAIQNGDFNVFKSLMQAHKFDVHQVNSSGYSPLAQAVSLGDRDKIGQYLIDLDPTTVDFKYISENRTILQIFVSEGGGDHLPFFKKLVESGKFDLHNKDKGGHTVFSKAVERGYLKIVKYLYGIDETLLNWGETKTQLVFSTIKEGDSVETLKFLLSVGHFDLNEIDDEERTPLAVAMNLDRPKCAKYLIGFDGSLVSFNAQNMDLFDLCFKTGNLDLTVANSDGLTPLALAAQNGLYEFVTRLLAIDSTLVSCGDEPNKKTLLQLAINSGDNHRLLKFLLDHTSVDLSNVDTDGHTVLSRCIANDYIQCSKLLIKQKPELLNFIFEDEKQNMAQLAAPKSYQLLKIVMSAGSFDLSNVDKDGKTAIVNAIQSCNTKSVILLIKQDQSQLKYVSEDGSNLLHFAVMDDNNYDTLKVLLEYKDYFDFNAKNSDGHSVFSKALSWKSTRCAKHLAKFFATTDKSQFNFFVESQKKTLLHLAAEGSDDVALLNLLLANGKYDLNQIDVDGHTPFSHAVLEGKEDMIQRLYEFEPSQVLFSPNPESGNKTLLQMAILFQAPTVLKDLGNIDSDGNTFFSKCVQCGRNSVFKYAADYTAKWNASILLAPNAKNQTLLHNAADNITLTKTLTPYGKFDLHQKDSDGFTPFALAVKAGNFEVVSHLFNIDQTVLNFRLMSPASHTYDLKIHQLLVQNGKFDFCEEGGEAELPPFLLALLQDNVKIAKYLLSQEPKAIEYKGRALNISAVSAYLQGSNCSEDGLKLLLEEPNGIKFDLVQRDCLGDSPLSLAVSKNLIDCCKVLLAHNPSLLTESKCCDDMTLLETAVFYGNQDLFDYLLELWDPSVLTDDDKYLSLLTHATFGGEGVRDGVLLKNETYQKLVEAVPVDESDSNSQTFAVMSVICTAASSKSLPMTDLALKRGYVVGAKNKNMDLIKMLDKLGVKFDPAVTAFGRATLFQAVQFSVEAVQFFLKLDSSDLRGSPYDNESPFKTACGIGGILEAASIFLELGVDPNLGLNANSYEIEGNTALHDACSTKRVDSMQYLLSVEAVDFTRKNVNGSTGLHVLAETDINEDDLAIENEEEEKEEEEKEEEKGEDEKKGGEKSSEKTDSAETVEEEVPETESQKKAFQQVQMTLTELIKAFVDRGADINAVDAKGRTPLDIAKTAIGSINGESDMTKALVANGATVSHTA</sequence>
<feature type="compositionally biased region" description="Basic and acidic residues" evidence="4">
    <location>
        <begin position="2169"/>
        <end position="2188"/>
    </location>
</feature>
<evidence type="ECO:0000313" key="6">
    <source>
        <dbReference type="Proteomes" id="UP000193642"/>
    </source>
</evidence>
<comment type="caution">
    <text evidence="5">The sequence shown here is derived from an EMBL/GenBank/DDBJ whole genome shotgun (WGS) entry which is preliminary data.</text>
</comment>
<keyword evidence="1" id="KW-0677">Repeat</keyword>
<dbReference type="EMBL" id="MCGO01000008">
    <property type="protein sequence ID" value="ORY50054.1"/>
    <property type="molecule type" value="Genomic_DNA"/>
</dbReference>
<protein>
    <submittedName>
        <fullName evidence="5">Ankyrin</fullName>
    </submittedName>
</protein>
<name>A0A1Y2CT78_9FUNG</name>
<evidence type="ECO:0000256" key="2">
    <source>
        <dbReference type="ARBA" id="ARBA00023043"/>
    </source>
</evidence>
<dbReference type="Gene3D" id="3.40.50.10140">
    <property type="entry name" value="Toll/interleukin-1 receptor homology (TIR) domain"/>
    <property type="match status" value="1"/>
</dbReference>
<dbReference type="Pfam" id="PF12796">
    <property type="entry name" value="Ank_2"/>
    <property type="match status" value="7"/>
</dbReference>
<dbReference type="OrthoDB" id="2160904at2759"/>
<dbReference type="STRING" id="329046.A0A1Y2CT78"/>